<dbReference type="AlphaFoldDB" id="K0Q060"/>
<reference evidence="2 3" key="1">
    <citation type="journal article" date="2013" name="Genome Announc.">
        <title>Draft Genome Sequence of Rhizobium mesoamericanum STM3625, a Nitrogen-Fixing Symbiont of Mimosa pudica Isolated in French Guiana (South America).</title>
        <authorList>
            <person name="Moulin L."/>
            <person name="Mornico D."/>
            <person name="Melkonian R."/>
            <person name="Klonowska A."/>
        </authorList>
    </citation>
    <scope>NUCLEOTIDE SEQUENCE [LARGE SCALE GENOMIC DNA]</scope>
    <source>
        <strain evidence="2 3">STM3625</strain>
    </source>
</reference>
<evidence type="ECO:0000313" key="2">
    <source>
        <dbReference type="EMBL" id="CCM79663.1"/>
    </source>
</evidence>
<proteinExistence type="predicted"/>
<dbReference type="Proteomes" id="UP000009319">
    <property type="component" value="Unassembled WGS sequence"/>
</dbReference>
<evidence type="ECO:0000313" key="3">
    <source>
        <dbReference type="Proteomes" id="UP000009319"/>
    </source>
</evidence>
<dbReference type="InterPro" id="IPR039552">
    <property type="entry name" value="IS66_C"/>
</dbReference>
<dbReference type="EMBL" id="CANI01000052">
    <property type="protein sequence ID" value="CCM79663.1"/>
    <property type="molecule type" value="Genomic_DNA"/>
</dbReference>
<dbReference type="HOGENOM" id="CLU_2303768_0_0_5"/>
<protein>
    <recommendedName>
        <fullName evidence="1">Transposase IS66 C-terminal domain-containing protein</fullName>
    </recommendedName>
</protein>
<keyword evidence="3" id="KW-1185">Reference proteome</keyword>
<name>K0Q060_9HYPH</name>
<gene>
    <name evidence="2" type="ORF">BN77_p30094</name>
</gene>
<accession>K0Q060</accession>
<comment type="caution">
    <text evidence="2">The sequence shown here is derived from an EMBL/GenBank/DDBJ whole genome shotgun (WGS) entry which is preliminary data.</text>
</comment>
<sequence>MPETRHYEPGFDGGAETWAILGSLLTTAKLNGLDPYTWLNDVLERTVSGEIKSTSLERCLPWHWKQEHADMGSEQILFRPPLVPTCQLGGVRDVSIALTI</sequence>
<evidence type="ECO:0000259" key="1">
    <source>
        <dbReference type="Pfam" id="PF13817"/>
    </source>
</evidence>
<feature type="domain" description="Transposase IS66 C-terminal" evidence="1">
    <location>
        <begin position="23"/>
        <end position="62"/>
    </location>
</feature>
<dbReference type="STRING" id="1211777.BN77_p30094"/>
<dbReference type="Pfam" id="PF13817">
    <property type="entry name" value="DDE_Tnp_IS66_C"/>
    <property type="match status" value="1"/>
</dbReference>
<organism evidence="2 3">
    <name type="scientific">Rhizobium mesoamericanum STM3625</name>
    <dbReference type="NCBI Taxonomy" id="1211777"/>
    <lineage>
        <taxon>Bacteria</taxon>
        <taxon>Pseudomonadati</taxon>
        <taxon>Pseudomonadota</taxon>
        <taxon>Alphaproteobacteria</taxon>
        <taxon>Hyphomicrobiales</taxon>
        <taxon>Rhizobiaceae</taxon>
        <taxon>Rhizobium/Agrobacterium group</taxon>
        <taxon>Rhizobium</taxon>
    </lineage>
</organism>